<dbReference type="InterPro" id="IPR014555">
    <property type="entry name" value="RecF-like"/>
</dbReference>
<dbReference type="PIRSF" id="PIRSF029347">
    <property type="entry name" value="RecF"/>
    <property type="match status" value="1"/>
</dbReference>
<dbReference type="InterPro" id="IPR027417">
    <property type="entry name" value="P-loop_NTPase"/>
</dbReference>
<dbReference type="InterPro" id="IPR003959">
    <property type="entry name" value="ATPase_AAA_core"/>
</dbReference>
<dbReference type="Gene3D" id="3.40.50.300">
    <property type="entry name" value="P-loop containing nucleotide triphosphate hydrolases"/>
    <property type="match status" value="1"/>
</dbReference>
<accession>A0A679J609</accession>
<dbReference type="PANTHER" id="PTHR32182:SF25">
    <property type="entry name" value="SLR1056 PROTEIN"/>
    <property type="match status" value="1"/>
</dbReference>
<protein>
    <recommendedName>
        <fullName evidence="1">ATPase AAA-type core domain-containing protein</fullName>
    </recommendedName>
</protein>
<dbReference type="SUPFAM" id="SSF52540">
    <property type="entry name" value="P-loop containing nucleoside triphosphate hydrolases"/>
    <property type="match status" value="1"/>
</dbReference>
<dbReference type="EMBL" id="LR743504">
    <property type="protein sequence ID" value="CAA2106579.1"/>
    <property type="molecule type" value="Genomic_DNA"/>
</dbReference>
<dbReference type="PANTHER" id="PTHR32182">
    <property type="entry name" value="DNA REPLICATION AND REPAIR PROTEIN RECF"/>
    <property type="match status" value="1"/>
</dbReference>
<dbReference type="GO" id="GO:0005524">
    <property type="term" value="F:ATP binding"/>
    <property type="evidence" value="ECO:0007669"/>
    <property type="project" value="InterPro"/>
</dbReference>
<dbReference type="GO" id="GO:0000731">
    <property type="term" value="P:DNA synthesis involved in DNA repair"/>
    <property type="evidence" value="ECO:0007669"/>
    <property type="project" value="TreeGrafter"/>
</dbReference>
<evidence type="ECO:0000259" key="1">
    <source>
        <dbReference type="Pfam" id="PF13304"/>
    </source>
</evidence>
<organism evidence="2">
    <name type="scientific">Methylobacterium bullatum</name>
    <dbReference type="NCBI Taxonomy" id="570505"/>
    <lineage>
        <taxon>Bacteria</taxon>
        <taxon>Pseudomonadati</taxon>
        <taxon>Pseudomonadota</taxon>
        <taxon>Alphaproteobacteria</taxon>
        <taxon>Hyphomicrobiales</taxon>
        <taxon>Methylobacteriaceae</taxon>
        <taxon>Methylobacterium</taxon>
    </lineage>
</organism>
<feature type="domain" description="ATPase AAA-type core" evidence="1">
    <location>
        <begin position="40"/>
        <end position="359"/>
    </location>
</feature>
<dbReference type="GO" id="GO:0006302">
    <property type="term" value="P:double-strand break repair"/>
    <property type="evidence" value="ECO:0007669"/>
    <property type="project" value="TreeGrafter"/>
</dbReference>
<reference evidence="2" key="1">
    <citation type="submission" date="2019-12" db="EMBL/GenBank/DDBJ databases">
        <authorList>
            <person name="Cremers G."/>
        </authorList>
    </citation>
    <scope>NUCLEOTIDE SEQUENCE</scope>
    <source>
        <strain evidence="2">Mbul1</strain>
    </source>
</reference>
<dbReference type="AlphaFoldDB" id="A0A679J609"/>
<dbReference type="GO" id="GO:0016887">
    <property type="term" value="F:ATP hydrolysis activity"/>
    <property type="evidence" value="ECO:0007669"/>
    <property type="project" value="InterPro"/>
</dbReference>
<sequence length="398" mass="43098">MRFDWLRIFGEGGPMLTVRNISSTGYRSLRRIGFPVDALSVFIGGNGVGKTNLYRALERLQAAAAGTLVRDLAVEGGMDSVVWAGPRSGKGPVRVGWSVELGDEAASVAYGYEIEVGLVPQSEDGPRGAAFRLEPQIKRERLTVLSGRRPAVMLERDGPSGFVRGDDGRKRALGTSLLATETALAALQDAVAFPELHLVRHALLDWRFHHDFRTDAASALRRPCLAVTTPTLSSDGSDLAAVFATLRHIRQDTVDLDEAVADAFPGAHLVIPSPGREASFGMVFPDYPKRVFEAAELSDGTLRYLALAGALLAYRLPPFIALNEPETSLHPDLLDPLARMIVTASRRTQVWLVTHSERLADAIGERGGVSPRRVVKREGATWIDGLKLSGEFAEADDA</sequence>
<gene>
    <name evidence="2" type="ORF">MBUL_03743</name>
</gene>
<dbReference type="Pfam" id="PF13304">
    <property type="entry name" value="AAA_21"/>
    <property type="match status" value="1"/>
</dbReference>
<proteinExistence type="predicted"/>
<name>A0A679J609_9HYPH</name>
<evidence type="ECO:0000313" key="2">
    <source>
        <dbReference type="EMBL" id="CAA2106579.1"/>
    </source>
</evidence>